<dbReference type="InterPro" id="IPR036457">
    <property type="entry name" value="PPM-type-like_dom_sf"/>
</dbReference>
<gene>
    <name evidence="3" type="ORF">H9734_07605</name>
</gene>
<proteinExistence type="predicted"/>
<dbReference type="SMART" id="SM00331">
    <property type="entry name" value="PP2C_SIG"/>
    <property type="match status" value="1"/>
</dbReference>
<organism evidence="3 4">
    <name type="scientific">Candidatus Fusicatenibacter merdavium</name>
    <dbReference type="NCBI Taxonomy" id="2838600"/>
    <lineage>
        <taxon>Bacteria</taxon>
        <taxon>Bacillati</taxon>
        <taxon>Bacillota</taxon>
        <taxon>Clostridia</taxon>
        <taxon>Lachnospirales</taxon>
        <taxon>Lachnospiraceae</taxon>
        <taxon>Fusicatenibacter</taxon>
    </lineage>
</organism>
<sequence>MPEWVVAMFIIGFVLIVRDMAKTVLEARKSRREVAVYDNHPQKVRMERYADSFQSLADTFYRMPRKKEHLTRDQVDRMLEHQREQLCVRCPKVSWCWEQYGHLTTQQCLEILEAFAQGDEERQNQVKGDWISHCLSGARFLELLYTEYAKMRQTLIWNNKLIENRLAVAEQLNEVARIMNRTAQDIYSLNSVPEEMEEKVEKKLRRSGVLVQKIWLQEKPQEHLQIYMTMRAKKGCQMTLHRVAELLSELCDAKMVAVRDGAAVLSQEMQTVLFIEDTGFQVLHGAARVTKEDESISGDNYGCLCEDGRFVLCLSDGMGSGLAASQESETVVELFEQFLRSGFSRETAARMINSALVLQRGDGMFSTVDICSIDLYSGVCSFLKAGAAATFIRRDTWVESIVSTSLAAGLLQQLDFDTASRKLYDGDYLIMVTDGVLDALEFGREEEVMKELILEISAQEPKEFARELLEHVLRLGGYQAKDDMTVLTARIWRK</sequence>
<dbReference type="GO" id="GO:0016791">
    <property type="term" value="F:phosphatase activity"/>
    <property type="evidence" value="ECO:0007669"/>
    <property type="project" value="TreeGrafter"/>
</dbReference>
<dbReference type="PANTHER" id="PTHR43156:SF2">
    <property type="entry name" value="STAGE II SPORULATION PROTEIN E"/>
    <property type="match status" value="1"/>
</dbReference>
<comment type="caution">
    <text evidence="3">The sequence shown here is derived from an EMBL/GenBank/DDBJ whole genome shotgun (WGS) entry which is preliminary data.</text>
</comment>
<evidence type="ECO:0000256" key="1">
    <source>
        <dbReference type="ARBA" id="ARBA00022801"/>
    </source>
</evidence>
<reference evidence="3" key="2">
    <citation type="submission" date="2021-04" db="EMBL/GenBank/DDBJ databases">
        <authorList>
            <person name="Gilroy R."/>
        </authorList>
    </citation>
    <scope>NUCLEOTIDE SEQUENCE</scope>
    <source>
        <strain evidence="3">CHK183-1962</strain>
    </source>
</reference>
<dbReference type="InterPro" id="IPR001932">
    <property type="entry name" value="PPM-type_phosphatase-like_dom"/>
</dbReference>
<dbReference type="EMBL" id="DXEK01000129">
    <property type="protein sequence ID" value="HIX77442.1"/>
    <property type="molecule type" value="Genomic_DNA"/>
</dbReference>
<accession>A0A9D2BJ88</accession>
<reference evidence="3" key="1">
    <citation type="journal article" date="2021" name="PeerJ">
        <title>Extensive microbial diversity within the chicken gut microbiome revealed by metagenomics and culture.</title>
        <authorList>
            <person name="Gilroy R."/>
            <person name="Ravi A."/>
            <person name="Getino M."/>
            <person name="Pursley I."/>
            <person name="Horton D.L."/>
            <person name="Alikhan N.F."/>
            <person name="Baker D."/>
            <person name="Gharbi K."/>
            <person name="Hall N."/>
            <person name="Watson M."/>
            <person name="Adriaenssens E.M."/>
            <person name="Foster-Nyarko E."/>
            <person name="Jarju S."/>
            <person name="Secka A."/>
            <person name="Antonio M."/>
            <person name="Oren A."/>
            <person name="Chaudhuri R.R."/>
            <person name="La Ragione R."/>
            <person name="Hildebrand F."/>
            <person name="Pallen M.J."/>
        </authorList>
    </citation>
    <scope>NUCLEOTIDE SEQUENCE</scope>
    <source>
        <strain evidence="3">CHK183-1962</strain>
    </source>
</reference>
<dbReference type="PANTHER" id="PTHR43156">
    <property type="entry name" value="STAGE II SPORULATION PROTEIN E-RELATED"/>
    <property type="match status" value="1"/>
</dbReference>
<evidence type="ECO:0000313" key="3">
    <source>
        <dbReference type="EMBL" id="HIX77442.1"/>
    </source>
</evidence>
<dbReference type="Gene3D" id="3.60.40.10">
    <property type="entry name" value="PPM-type phosphatase domain"/>
    <property type="match status" value="1"/>
</dbReference>
<dbReference type="Pfam" id="PF07228">
    <property type="entry name" value="SpoIIE"/>
    <property type="match status" value="1"/>
</dbReference>
<dbReference type="Proteomes" id="UP000886890">
    <property type="component" value="Unassembled WGS sequence"/>
</dbReference>
<name>A0A9D2BJ88_9FIRM</name>
<evidence type="ECO:0000259" key="2">
    <source>
        <dbReference type="SMART" id="SM00331"/>
    </source>
</evidence>
<dbReference type="SUPFAM" id="SSF81606">
    <property type="entry name" value="PP2C-like"/>
    <property type="match status" value="1"/>
</dbReference>
<dbReference type="InterPro" id="IPR052016">
    <property type="entry name" value="Bact_Sigma-Reg"/>
</dbReference>
<evidence type="ECO:0000313" key="4">
    <source>
        <dbReference type="Proteomes" id="UP000886890"/>
    </source>
</evidence>
<keyword evidence="1" id="KW-0378">Hydrolase</keyword>
<protein>
    <submittedName>
        <fullName evidence="3">SpoIIE family protein phosphatase</fullName>
    </submittedName>
</protein>
<dbReference type="InterPro" id="IPR045768">
    <property type="entry name" value="SpoIIE_N"/>
</dbReference>
<feature type="domain" description="PPM-type phosphatase" evidence="2">
    <location>
        <begin position="277"/>
        <end position="491"/>
    </location>
</feature>
<dbReference type="AlphaFoldDB" id="A0A9D2BJ88"/>
<dbReference type="Pfam" id="PF19732">
    <property type="entry name" value="SpoIIE_N"/>
    <property type="match status" value="1"/>
</dbReference>